<sequence>MRIGFYNHTSVVSGAEISMLLTAKNLKNAEPVVFAPEGELGDRARVSGVAFEPISGYRARLTKNPFVLVRHLAGMRREGWRLAKRFKSAEVDIVHANSIRAGLIVSLFGWLHRRLSFGTFATIRRRLDRKSDRFHRETYGQRADLHFRVCQSWHGRRAANAGEGRAQRVELSFATAEEKAKYRRAIREELGASPSARVIAVIGQIAPWKRQMDALIAARFAGWTTAATFKCGSSASRSFARRTKLTQSGCDKWQAGRNGKEKSSSPVFART</sequence>
<organism evidence="2 3">
    <name type="scientific">Cohnella faecalis</name>
    <dbReference type="NCBI Taxonomy" id="2315694"/>
    <lineage>
        <taxon>Bacteria</taxon>
        <taxon>Bacillati</taxon>
        <taxon>Bacillota</taxon>
        <taxon>Bacilli</taxon>
        <taxon>Bacillales</taxon>
        <taxon>Paenibacillaceae</taxon>
        <taxon>Cohnella</taxon>
    </lineage>
</organism>
<dbReference type="RefSeq" id="WP_119147394.1">
    <property type="nucleotide sequence ID" value="NZ_QXJM01000007.1"/>
</dbReference>
<dbReference type="SUPFAM" id="SSF53756">
    <property type="entry name" value="UDP-Glycosyltransferase/glycogen phosphorylase"/>
    <property type="match status" value="1"/>
</dbReference>
<keyword evidence="3" id="KW-1185">Reference proteome</keyword>
<evidence type="ECO:0000313" key="3">
    <source>
        <dbReference type="Proteomes" id="UP000266340"/>
    </source>
</evidence>
<accession>A0A398D2T4</accession>
<dbReference type="AlphaFoldDB" id="A0A398D2T4"/>
<dbReference type="Gene3D" id="3.40.50.2000">
    <property type="entry name" value="Glycogen Phosphorylase B"/>
    <property type="match status" value="1"/>
</dbReference>
<reference evidence="2 3" key="1">
    <citation type="submission" date="2018-09" db="EMBL/GenBank/DDBJ databases">
        <title>Cohnella cavernae sp. nov., isolated from a karst cave.</title>
        <authorList>
            <person name="Zhu H."/>
        </authorList>
    </citation>
    <scope>NUCLEOTIDE SEQUENCE [LARGE SCALE GENOMIC DNA]</scope>
    <source>
        <strain evidence="2 3">K2E09-144</strain>
    </source>
</reference>
<proteinExistence type="predicted"/>
<evidence type="ECO:0000313" key="2">
    <source>
        <dbReference type="EMBL" id="RIE05394.1"/>
    </source>
</evidence>
<protein>
    <recommendedName>
        <fullName evidence="4">Glycosyltransferase subfamily 4-like N-terminal domain-containing protein</fullName>
    </recommendedName>
</protein>
<feature type="region of interest" description="Disordered" evidence="1">
    <location>
        <begin position="250"/>
        <end position="271"/>
    </location>
</feature>
<evidence type="ECO:0000256" key="1">
    <source>
        <dbReference type="SAM" id="MobiDB-lite"/>
    </source>
</evidence>
<evidence type="ECO:0008006" key="4">
    <source>
        <dbReference type="Google" id="ProtNLM"/>
    </source>
</evidence>
<dbReference type="EMBL" id="QXJM01000007">
    <property type="protein sequence ID" value="RIE05394.1"/>
    <property type="molecule type" value="Genomic_DNA"/>
</dbReference>
<gene>
    <name evidence="2" type="ORF">D3H35_01000</name>
</gene>
<dbReference type="Proteomes" id="UP000266340">
    <property type="component" value="Unassembled WGS sequence"/>
</dbReference>
<comment type="caution">
    <text evidence="2">The sequence shown here is derived from an EMBL/GenBank/DDBJ whole genome shotgun (WGS) entry which is preliminary data.</text>
</comment>
<name>A0A398D2T4_9BACL</name>